<feature type="region of interest" description="Disordered" evidence="1">
    <location>
        <begin position="1"/>
        <end position="30"/>
    </location>
</feature>
<organism evidence="2 3">
    <name type="scientific">Actinomyces lilanjuaniae</name>
    <dbReference type="NCBI Taxonomy" id="2321394"/>
    <lineage>
        <taxon>Bacteria</taxon>
        <taxon>Bacillati</taxon>
        <taxon>Actinomycetota</taxon>
        <taxon>Actinomycetes</taxon>
        <taxon>Actinomycetales</taxon>
        <taxon>Actinomycetaceae</taxon>
        <taxon>Actinomyces</taxon>
    </lineage>
</organism>
<protein>
    <submittedName>
        <fullName evidence="2">Uncharacterized protein</fullName>
    </submittedName>
</protein>
<dbReference type="EMBL" id="CP032514">
    <property type="protein sequence ID" value="AYD90499.1"/>
    <property type="molecule type" value="Genomic_DNA"/>
</dbReference>
<sequence>MEAGGQGRPPGADSGSLVRPCQPDQDLQTPVQDRQVLVDRHVRVVPEGGGQGDDPAVPVRRQPLTGPSPVGEVGAHRVQLGQQHLTRPHGGQRVRTGGHPW</sequence>
<keyword evidence="3" id="KW-1185">Reference proteome</keyword>
<proteinExistence type="predicted"/>
<evidence type="ECO:0000313" key="2">
    <source>
        <dbReference type="EMBL" id="AYD90499.1"/>
    </source>
</evidence>
<evidence type="ECO:0000256" key="1">
    <source>
        <dbReference type="SAM" id="MobiDB-lite"/>
    </source>
</evidence>
<feature type="region of interest" description="Disordered" evidence="1">
    <location>
        <begin position="45"/>
        <end position="101"/>
    </location>
</feature>
<accession>A0ABM6Z534</accession>
<name>A0ABM6Z534_9ACTO</name>
<reference evidence="2 3" key="1">
    <citation type="submission" date="2018-09" db="EMBL/GenBank/DDBJ databases">
        <authorList>
            <person name="Li J."/>
        </authorList>
    </citation>
    <scope>NUCLEOTIDE SEQUENCE [LARGE SCALE GENOMIC DNA]</scope>
    <source>
        <strain evidence="2 3">2129</strain>
    </source>
</reference>
<evidence type="ECO:0000313" key="3">
    <source>
        <dbReference type="Proteomes" id="UP000273001"/>
    </source>
</evidence>
<gene>
    <name evidence="2" type="ORF">D5R93_11725</name>
</gene>
<dbReference type="Proteomes" id="UP000273001">
    <property type="component" value="Chromosome"/>
</dbReference>